<evidence type="ECO:0000256" key="12">
    <source>
        <dbReference type="ARBA" id="ARBA00022737"/>
    </source>
</evidence>
<dbReference type="GO" id="GO:0004674">
    <property type="term" value="F:protein serine/threonine kinase activity"/>
    <property type="evidence" value="ECO:0007669"/>
    <property type="project" value="UniProtKB-KW"/>
</dbReference>
<dbReference type="Gene3D" id="3.30.200.20">
    <property type="entry name" value="Phosphorylase Kinase, domain 1"/>
    <property type="match status" value="2"/>
</dbReference>
<feature type="domain" description="Protein kinase" evidence="23">
    <location>
        <begin position="18"/>
        <end position="292"/>
    </location>
</feature>
<comment type="subcellular location">
    <subcellularLocation>
        <location evidence="1">Cell membrane</location>
        <topology evidence="1">Single-pass type I membrane protein</topology>
    </subcellularLocation>
</comment>
<keyword evidence="8" id="KW-0433">Leucine-rich repeat</keyword>
<dbReference type="GO" id="GO:0004714">
    <property type="term" value="F:transmembrane receptor protein tyrosine kinase activity"/>
    <property type="evidence" value="ECO:0007669"/>
    <property type="project" value="InterPro"/>
</dbReference>
<evidence type="ECO:0000256" key="11">
    <source>
        <dbReference type="ARBA" id="ARBA00022729"/>
    </source>
</evidence>
<proteinExistence type="inferred from homology"/>
<evidence type="ECO:0000256" key="13">
    <source>
        <dbReference type="ARBA" id="ARBA00022741"/>
    </source>
</evidence>
<dbReference type="InterPro" id="IPR045272">
    <property type="entry name" value="ANXUR1/2-like"/>
</dbReference>
<evidence type="ECO:0000313" key="24">
    <source>
        <dbReference type="EMBL" id="KAK1408305.1"/>
    </source>
</evidence>
<dbReference type="InterPro" id="IPR011009">
    <property type="entry name" value="Kinase-like_dom_sf"/>
</dbReference>
<reference evidence="24" key="1">
    <citation type="journal article" date="2023" name="bioRxiv">
        <title>Improved chromosome-level genome assembly for marigold (Tagetes erecta).</title>
        <authorList>
            <person name="Jiang F."/>
            <person name="Yuan L."/>
            <person name="Wang S."/>
            <person name="Wang H."/>
            <person name="Xu D."/>
            <person name="Wang A."/>
            <person name="Fan W."/>
        </authorList>
    </citation>
    <scope>NUCLEOTIDE SEQUENCE</scope>
    <source>
        <strain evidence="24">WSJ</strain>
        <tissue evidence="24">Leaf</tissue>
    </source>
</reference>
<keyword evidence="19" id="KW-0325">Glycoprotein</keyword>
<evidence type="ECO:0000256" key="14">
    <source>
        <dbReference type="ARBA" id="ARBA00022777"/>
    </source>
</evidence>
<sequence>MNHLRIPLNDLKLATDNFSEANRIRGNRIYHFYTGEFDHFDEELALSGKPPKRHIIRVIKRIVPGNDFYRKENFIKEIHMLSGVKHYGIVTLHGFCFEGSEMILVYDEFSRGFLGGYLDNVYLRRILTWEKRLRVCIDVAKALNYLHYEKEDKKVIINRGINTNNIILDKNFGARIVDFEISQFLPPNQYDEALLTVCLGTRHYIDPEYKETGKLKRESDVYSFGVVLFEILFGKRARDQIYVEEALTSVVQRSYTTRTLEDMIDPIVKEETDENNFILNRGANKDSLHTFIEIAYHCIAETQNQRPTIQVVVKELEKALSFQENNKNNPKISLKDIKLATQNFSNSKCIGRGGFGRVFKGAIQDGDKFKTIVAKKLDTSHGHEEIQFLCEVQILLEYKHENIIGLVGYCDEKDQKIIVSEYASRGSLDRYLNDDSFTWEKRLNICIDVASALHFLHGGFEKKAKVIHRDIKTANILVNHDWKAKLADFGLSLVSPIIQESDYVFNHTCGTPGYFDPLYKKSGFLTIESDIYSFGVVLFEILCGRSTFEIQKHEGHYLPDYIKNKFEEEKHDEVVFEQIREHMEPKSMITFQKIAYQCLHPEREKRPTTKEVLAELKKALKFQVSFTMR</sequence>
<evidence type="ECO:0000256" key="4">
    <source>
        <dbReference type="ARBA" id="ARBA00012513"/>
    </source>
</evidence>
<protein>
    <recommendedName>
        <fullName evidence="4">non-specific serine/threonine protein kinase</fullName>
        <ecNumber evidence="4">2.7.11.1</ecNumber>
    </recommendedName>
</protein>
<dbReference type="InterPro" id="IPR017441">
    <property type="entry name" value="Protein_kinase_ATP_BS"/>
</dbReference>
<dbReference type="Pfam" id="PF00069">
    <property type="entry name" value="Pkinase"/>
    <property type="match status" value="1"/>
</dbReference>
<dbReference type="SMART" id="SM00220">
    <property type="entry name" value="S_TKc"/>
    <property type="match status" value="1"/>
</dbReference>
<evidence type="ECO:0000256" key="6">
    <source>
        <dbReference type="ARBA" id="ARBA00022527"/>
    </source>
</evidence>
<dbReference type="InterPro" id="IPR001245">
    <property type="entry name" value="Ser-Thr/Tyr_kinase_cat_dom"/>
</dbReference>
<feature type="binding site" evidence="22">
    <location>
        <position position="376"/>
    </location>
    <ligand>
        <name>ATP</name>
        <dbReference type="ChEBI" id="CHEBI:30616"/>
    </ligand>
</feature>
<evidence type="ECO:0000256" key="5">
    <source>
        <dbReference type="ARBA" id="ARBA00022475"/>
    </source>
</evidence>
<keyword evidence="25" id="KW-1185">Reference proteome</keyword>
<dbReference type="GO" id="GO:0005886">
    <property type="term" value="C:plasma membrane"/>
    <property type="evidence" value="ECO:0007669"/>
    <property type="project" value="UniProtKB-SubCell"/>
</dbReference>
<dbReference type="SUPFAM" id="SSF56112">
    <property type="entry name" value="Protein kinase-like (PK-like)"/>
    <property type="match status" value="2"/>
</dbReference>
<keyword evidence="12" id="KW-0677">Repeat</keyword>
<dbReference type="AlphaFoldDB" id="A0AAD8JPI8"/>
<keyword evidence="5" id="KW-1003">Cell membrane</keyword>
<keyword evidence="13 22" id="KW-0547">Nucleotide-binding</keyword>
<dbReference type="EMBL" id="JAUHHV010000011">
    <property type="protein sequence ID" value="KAK1408305.1"/>
    <property type="molecule type" value="Genomic_DNA"/>
</dbReference>
<dbReference type="FunFam" id="1.10.510.10:FF:000240">
    <property type="entry name" value="Lectin-domain containing receptor kinase A4.3"/>
    <property type="match status" value="1"/>
</dbReference>
<keyword evidence="6" id="KW-0723">Serine/threonine-protein kinase</keyword>
<evidence type="ECO:0000256" key="7">
    <source>
        <dbReference type="ARBA" id="ARBA00022553"/>
    </source>
</evidence>
<dbReference type="PROSITE" id="PS00107">
    <property type="entry name" value="PROTEIN_KINASE_ATP"/>
    <property type="match status" value="1"/>
</dbReference>
<evidence type="ECO:0000256" key="8">
    <source>
        <dbReference type="ARBA" id="ARBA00022614"/>
    </source>
</evidence>
<evidence type="ECO:0000256" key="22">
    <source>
        <dbReference type="PROSITE-ProRule" id="PRU10141"/>
    </source>
</evidence>
<organism evidence="24 25">
    <name type="scientific">Tagetes erecta</name>
    <name type="common">African marigold</name>
    <dbReference type="NCBI Taxonomy" id="13708"/>
    <lineage>
        <taxon>Eukaryota</taxon>
        <taxon>Viridiplantae</taxon>
        <taxon>Streptophyta</taxon>
        <taxon>Embryophyta</taxon>
        <taxon>Tracheophyta</taxon>
        <taxon>Spermatophyta</taxon>
        <taxon>Magnoliopsida</taxon>
        <taxon>eudicotyledons</taxon>
        <taxon>Gunneridae</taxon>
        <taxon>Pentapetalae</taxon>
        <taxon>asterids</taxon>
        <taxon>campanulids</taxon>
        <taxon>Asterales</taxon>
        <taxon>Asteraceae</taxon>
        <taxon>Asteroideae</taxon>
        <taxon>Heliantheae alliance</taxon>
        <taxon>Tageteae</taxon>
        <taxon>Tagetes</taxon>
    </lineage>
</organism>
<evidence type="ECO:0000256" key="20">
    <source>
        <dbReference type="ARBA" id="ARBA00047899"/>
    </source>
</evidence>
<dbReference type="InterPro" id="IPR000719">
    <property type="entry name" value="Prot_kinase_dom"/>
</dbReference>
<evidence type="ECO:0000256" key="1">
    <source>
        <dbReference type="ARBA" id="ARBA00004251"/>
    </source>
</evidence>
<comment type="similarity">
    <text evidence="3">In the C-terminal section; belongs to the protein kinase superfamily. Ser/Thr protein kinase family.</text>
</comment>
<evidence type="ECO:0000313" key="25">
    <source>
        <dbReference type="Proteomes" id="UP001229421"/>
    </source>
</evidence>
<keyword evidence="14" id="KW-0418">Kinase</keyword>
<evidence type="ECO:0000256" key="9">
    <source>
        <dbReference type="ARBA" id="ARBA00022679"/>
    </source>
</evidence>
<keyword evidence="17" id="KW-0472">Membrane</keyword>
<evidence type="ECO:0000256" key="18">
    <source>
        <dbReference type="ARBA" id="ARBA00023170"/>
    </source>
</evidence>
<feature type="domain" description="Protein kinase" evidence="23">
    <location>
        <begin position="344"/>
        <end position="620"/>
    </location>
</feature>
<evidence type="ECO:0000256" key="17">
    <source>
        <dbReference type="ARBA" id="ARBA00023136"/>
    </source>
</evidence>
<dbReference type="PROSITE" id="PS00108">
    <property type="entry name" value="PROTEIN_KINASE_ST"/>
    <property type="match status" value="1"/>
</dbReference>
<dbReference type="InterPro" id="IPR008271">
    <property type="entry name" value="Ser/Thr_kinase_AS"/>
</dbReference>
<evidence type="ECO:0000256" key="2">
    <source>
        <dbReference type="ARBA" id="ARBA00008536"/>
    </source>
</evidence>
<evidence type="ECO:0000256" key="19">
    <source>
        <dbReference type="ARBA" id="ARBA00023180"/>
    </source>
</evidence>
<comment type="catalytic activity">
    <reaction evidence="20">
        <text>L-threonyl-[protein] + ATP = O-phospho-L-threonyl-[protein] + ADP + H(+)</text>
        <dbReference type="Rhea" id="RHEA:46608"/>
        <dbReference type="Rhea" id="RHEA-COMP:11060"/>
        <dbReference type="Rhea" id="RHEA-COMP:11605"/>
        <dbReference type="ChEBI" id="CHEBI:15378"/>
        <dbReference type="ChEBI" id="CHEBI:30013"/>
        <dbReference type="ChEBI" id="CHEBI:30616"/>
        <dbReference type="ChEBI" id="CHEBI:61977"/>
        <dbReference type="ChEBI" id="CHEBI:456216"/>
        <dbReference type="EC" id="2.7.11.1"/>
    </reaction>
</comment>
<keyword evidence="10" id="KW-0812">Transmembrane</keyword>
<keyword evidence="18" id="KW-0675">Receptor</keyword>
<evidence type="ECO:0000256" key="3">
    <source>
        <dbReference type="ARBA" id="ARBA00010217"/>
    </source>
</evidence>
<evidence type="ECO:0000259" key="23">
    <source>
        <dbReference type="PROSITE" id="PS50011"/>
    </source>
</evidence>
<keyword evidence="11" id="KW-0732">Signal</keyword>
<comment type="caution">
    <text evidence="24">The sequence shown here is derived from an EMBL/GenBank/DDBJ whole genome shotgun (WGS) entry which is preliminary data.</text>
</comment>
<keyword evidence="9" id="KW-0808">Transferase</keyword>
<evidence type="ECO:0000256" key="10">
    <source>
        <dbReference type="ARBA" id="ARBA00022692"/>
    </source>
</evidence>
<evidence type="ECO:0000256" key="15">
    <source>
        <dbReference type="ARBA" id="ARBA00022840"/>
    </source>
</evidence>
<comment type="catalytic activity">
    <reaction evidence="21">
        <text>L-seryl-[protein] + ATP = O-phospho-L-seryl-[protein] + ADP + H(+)</text>
        <dbReference type="Rhea" id="RHEA:17989"/>
        <dbReference type="Rhea" id="RHEA-COMP:9863"/>
        <dbReference type="Rhea" id="RHEA-COMP:11604"/>
        <dbReference type="ChEBI" id="CHEBI:15378"/>
        <dbReference type="ChEBI" id="CHEBI:29999"/>
        <dbReference type="ChEBI" id="CHEBI:30616"/>
        <dbReference type="ChEBI" id="CHEBI:83421"/>
        <dbReference type="ChEBI" id="CHEBI:456216"/>
        <dbReference type="EC" id="2.7.11.1"/>
    </reaction>
</comment>
<comment type="similarity">
    <text evidence="2">In the N-terminal section; belongs to the leguminous lectin family.</text>
</comment>
<dbReference type="Proteomes" id="UP001229421">
    <property type="component" value="Unassembled WGS sequence"/>
</dbReference>
<dbReference type="Gene3D" id="1.10.510.10">
    <property type="entry name" value="Transferase(Phosphotransferase) domain 1"/>
    <property type="match status" value="2"/>
</dbReference>
<dbReference type="FunFam" id="1.10.510.10:FF:000358">
    <property type="entry name" value="Putative leucine-rich repeat receptor-like serine/threonine-protein kinase"/>
    <property type="match status" value="1"/>
</dbReference>
<dbReference type="GO" id="GO:0005524">
    <property type="term" value="F:ATP binding"/>
    <property type="evidence" value="ECO:0007669"/>
    <property type="project" value="UniProtKB-UniRule"/>
</dbReference>
<dbReference type="Pfam" id="PF07714">
    <property type="entry name" value="PK_Tyr_Ser-Thr"/>
    <property type="match status" value="1"/>
</dbReference>
<gene>
    <name evidence="24" type="ORF">QVD17_39960</name>
</gene>
<keyword evidence="16" id="KW-1133">Transmembrane helix</keyword>
<evidence type="ECO:0000256" key="16">
    <source>
        <dbReference type="ARBA" id="ARBA00022989"/>
    </source>
</evidence>
<keyword evidence="15 22" id="KW-0067">ATP-binding</keyword>
<dbReference type="GO" id="GO:0002229">
    <property type="term" value="P:defense response to oomycetes"/>
    <property type="evidence" value="ECO:0007669"/>
    <property type="project" value="UniProtKB-ARBA"/>
</dbReference>
<name>A0AAD8JPI8_TARER</name>
<dbReference type="GO" id="GO:0009506">
    <property type="term" value="C:plasmodesma"/>
    <property type="evidence" value="ECO:0007669"/>
    <property type="project" value="TreeGrafter"/>
</dbReference>
<dbReference type="PANTHER" id="PTHR27003:SF471">
    <property type="entry name" value="VASCULAR ENDOTHELIAL GROWTH FACTOR RECEPTOR 2 (VEGFR2)-RELATED"/>
    <property type="match status" value="1"/>
</dbReference>
<dbReference type="PROSITE" id="PS50011">
    <property type="entry name" value="PROTEIN_KINASE_DOM"/>
    <property type="match status" value="2"/>
</dbReference>
<accession>A0AAD8JPI8</accession>
<dbReference type="PANTHER" id="PTHR27003">
    <property type="entry name" value="OS07G0166700 PROTEIN"/>
    <property type="match status" value="1"/>
</dbReference>
<keyword evidence="7" id="KW-0597">Phosphoprotein</keyword>
<dbReference type="EC" id="2.7.11.1" evidence="4"/>
<evidence type="ECO:0000256" key="21">
    <source>
        <dbReference type="ARBA" id="ARBA00048679"/>
    </source>
</evidence>